<comment type="caution">
    <text evidence="1">The sequence shown here is derived from an EMBL/GenBank/DDBJ whole genome shotgun (WGS) entry which is preliminary data.</text>
</comment>
<name>A0A314YWN8_PRUYE</name>
<organism evidence="1 2">
    <name type="scientific">Prunus yedoensis var. nudiflora</name>
    <dbReference type="NCBI Taxonomy" id="2094558"/>
    <lineage>
        <taxon>Eukaryota</taxon>
        <taxon>Viridiplantae</taxon>
        <taxon>Streptophyta</taxon>
        <taxon>Embryophyta</taxon>
        <taxon>Tracheophyta</taxon>
        <taxon>Spermatophyta</taxon>
        <taxon>Magnoliopsida</taxon>
        <taxon>eudicotyledons</taxon>
        <taxon>Gunneridae</taxon>
        <taxon>Pentapetalae</taxon>
        <taxon>rosids</taxon>
        <taxon>fabids</taxon>
        <taxon>Rosales</taxon>
        <taxon>Rosaceae</taxon>
        <taxon>Amygdaloideae</taxon>
        <taxon>Amygdaleae</taxon>
        <taxon>Prunus</taxon>
    </lineage>
</organism>
<dbReference type="EMBL" id="PJQY01000493">
    <property type="protein sequence ID" value="PQQ10567.1"/>
    <property type="molecule type" value="Genomic_DNA"/>
</dbReference>
<dbReference type="AlphaFoldDB" id="A0A314YWN8"/>
<accession>A0A314YWN8</accession>
<gene>
    <name evidence="1" type="ORF">Pyn_25692</name>
</gene>
<evidence type="ECO:0000313" key="1">
    <source>
        <dbReference type="EMBL" id="PQQ10567.1"/>
    </source>
</evidence>
<dbReference type="Proteomes" id="UP000250321">
    <property type="component" value="Unassembled WGS sequence"/>
</dbReference>
<evidence type="ECO:0000313" key="2">
    <source>
        <dbReference type="Proteomes" id="UP000250321"/>
    </source>
</evidence>
<reference evidence="1 2" key="1">
    <citation type="submission" date="2018-02" db="EMBL/GenBank/DDBJ databases">
        <title>Draft genome of wild Prunus yedoensis var. nudiflora.</title>
        <authorList>
            <person name="Baek S."/>
            <person name="Kim J.-H."/>
            <person name="Choi K."/>
            <person name="Kim G.-B."/>
            <person name="Cho A."/>
            <person name="Jang H."/>
            <person name="Shin C.-H."/>
            <person name="Yu H.-J."/>
            <person name="Mun J.-H."/>
        </authorList>
    </citation>
    <scope>NUCLEOTIDE SEQUENCE [LARGE SCALE GENOMIC DNA]</scope>
    <source>
        <strain evidence="2">cv. Jeju island</strain>
        <tissue evidence="1">Leaf</tissue>
    </source>
</reference>
<dbReference type="OrthoDB" id="1153725at2759"/>
<protein>
    <submittedName>
        <fullName evidence="1">Uncharacterized protein</fullName>
    </submittedName>
</protein>
<proteinExistence type="predicted"/>
<sequence>MRMEDISWNLKLSEVKQRSLGKAHETLRAQADSMVQFSVQWKELEDLFDSTRNSLQIEL</sequence>
<keyword evidence="2" id="KW-1185">Reference proteome</keyword>